<accession>A0AC58KJN4</accession>
<organism evidence="1 2">
    <name type="scientific">Castor canadensis</name>
    <name type="common">American beaver</name>
    <dbReference type="NCBI Taxonomy" id="51338"/>
    <lineage>
        <taxon>Eukaryota</taxon>
        <taxon>Metazoa</taxon>
        <taxon>Chordata</taxon>
        <taxon>Craniata</taxon>
        <taxon>Vertebrata</taxon>
        <taxon>Euteleostomi</taxon>
        <taxon>Mammalia</taxon>
        <taxon>Eutheria</taxon>
        <taxon>Euarchontoglires</taxon>
        <taxon>Glires</taxon>
        <taxon>Rodentia</taxon>
        <taxon>Castorimorpha</taxon>
        <taxon>Castoridae</taxon>
        <taxon>Castor</taxon>
    </lineage>
</organism>
<evidence type="ECO:0000313" key="1">
    <source>
        <dbReference type="Proteomes" id="UP001732720"/>
    </source>
</evidence>
<sequence length="458" mass="46861">MDRGPQPLVGTPQLAWRRTLQSAPNLFQLPLSAISLLLRLQRAGTEQAVATCTRSGRPAPGTPEGSQANGKRAEVHTPTPKPHSIYLPGGGSSAQGTDAPGPAACTLTARPHPQSFRRPSAHPPGRGSGRVPRGQLEQQAWEPRSSHLLAPEGSVASLLPSAKRAPGPAPPACEEAAAGAGGRRGAERLAARRSTQQPPLGRLLLRSPGEVSLAPSLARSVRASVGPRGPPSPAVAVAVAAAAAAAAAAPAPARHRVPSRLAAPLAGSRAPSLARCPRRCRRRAERSRAGHRLPLPRSLSRAGGGGAARAGRRGESGGGGEAAPSAPYRSPLAERPQAGPESAEPPGSRGRGGGPGASPREGAQGEGGEWRNPRVCLEVVECADAGVSVCAGKGGHWADPALWSLLEAHRSSRLGASTQDEEQEVGVRPQGEVSHPDCHPQWGGSRPDAREAGGSVPR</sequence>
<reference evidence="2" key="1">
    <citation type="submission" date="2025-08" db="UniProtKB">
        <authorList>
            <consortium name="RefSeq"/>
        </authorList>
    </citation>
    <scope>IDENTIFICATION</scope>
</reference>
<protein>
    <submittedName>
        <fullName evidence="2">LOW QUALITY PROTEIN: uncharacterized protein</fullName>
    </submittedName>
</protein>
<gene>
    <name evidence="2" type="primary">LOC109695157</name>
</gene>
<keyword evidence="1" id="KW-1185">Reference proteome</keyword>
<dbReference type="RefSeq" id="XP_073905150.1">
    <property type="nucleotide sequence ID" value="XM_074049049.1"/>
</dbReference>
<proteinExistence type="predicted"/>
<name>A0AC58KJN4_CASCN</name>
<dbReference type="Proteomes" id="UP001732720">
    <property type="component" value="Chromosome 12"/>
</dbReference>
<evidence type="ECO:0000313" key="2">
    <source>
        <dbReference type="RefSeq" id="XP_073905150.1"/>
    </source>
</evidence>